<dbReference type="InterPro" id="IPR050469">
    <property type="entry name" value="Diguanylate_Cyclase"/>
</dbReference>
<evidence type="ECO:0000256" key="2">
    <source>
        <dbReference type="ARBA" id="ARBA00034247"/>
    </source>
</evidence>
<accession>A0AAE7E5K2</accession>
<evidence type="ECO:0000313" key="7">
    <source>
        <dbReference type="Proteomes" id="UP000503482"/>
    </source>
</evidence>
<dbReference type="InterPro" id="IPR043128">
    <property type="entry name" value="Rev_trsase/Diguanyl_cyclase"/>
</dbReference>
<organism evidence="6 7">
    <name type="scientific">Arcobacter venerupis</name>
    <dbReference type="NCBI Taxonomy" id="1054033"/>
    <lineage>
        <taxon>Bacteria</taxon>
        <taxon>Pseudomonadati</taxon>
        <taxon>Campylobacterota</taxon>
        <taxon>Epsilonproteobacteria</taxon>
        <taxon>Campylobacterales</taxon>
        <taxon>Arcobacteraceae</taxon>
        <taxon>Arcobacter</taxon>
    </lineage>
</organism>
<dbReference type="EC" id="2.7.7.65" evidence="1"/>
<dbReference type="Gene3D" id="3.30.70.270">
    <property type="match status" value="1"/>
</dbReference>
<comment type="catalytic activity">
    <reaction evidence="2">
        <text>2 GTP = 3',3'-c-di-GMP + 2 diphosphate</text>
        <dbReference type="Rhea" id="RHEA:24898"/>
        <dbReference type="ChEBI" id="CHEBI:33019"/>
        <dbReference type="ChEBI" id="CHEBI:37565"/>
        <dbReference type="ChEBI" id="CHEBI:58805"/>
        <dbReference type="EC" id="2.7.7.65"/>
    </reaction>
</comment>
<keyword evidence="3" id="KW-0812">Transmembrane</keyword>
<dbReference type="EMBL" id="CP053840">
    <property type="protein sequence ID" value="QKF68167.1"/>
    <property type="molecule type" value="Genomic_DNA"/>
</dbReference>
<evidence type="ECO:0000259" key="5">
    <source>
        <dbReference type="PROSITE" id="PS50887"/>
    </source>
</evidence>
<dbReference type="SUPFAM" id="SSF53850">
    <property type="entry name" value="Periplasmic binding protein-like II"/>
    <property type="match status" value="2"/>
</dbReference>
<keyword evidence="4" id="KW-0732">Signal</keyword>
<reference evidence="6 7" key="1">
    <citation type="submission" date="2020-05" db="EMBL/GenBank/DDBJ databases">
        <title>Complete genome sequencing of Campylobacter and Arcobacter type strains.</title>
        <authorList>
            <person name="Miller W.G."/>
            <person name="Yee E."/>
        </authorList>
    </citation>
    <scope>NUCLEOTIDE SEQUENCE [LARGE SCALE GENOMIC DNA]</scope>
    <source>
        <strain evidence="6 7">LMG 26156</strain>
    </source>
</reference>
<protein>
    <recommendedName>
        <fullName evidence="1">diguanylate cyclase</fullName>
        <ecNumber evidence="1">2.7.7.65</ecNumber>
    </recommendedName>
</protein>
<sequence>MILKKLLLLFLLLVTSLNAQSNDKVTLYLDWLNQFQFAGYYIAKEKGYYKAIGIDINIKEFDIDTNILKNVMENTATFGVGKSSLIIDKFNGNDLILLSSIYQASPLVLISLKDSNINNPKDLINKNVMITDDAISSASINSMIISQGVKLNDITIQKHSFNINDLINKKTDAMACFLSNEPYFLEKNNIQYNILNPHNYNFDFYEGILYTSQKELLTNPTRVQNFNNASLKGWRYAFNNVEETAKLIYEKYNTQNKSLDSLIYEGFALRKLSGIDEGKLGKIDSQTIDEIKRFNSFLGLNKQNTTFDTNSIILDKMNILLSEEDSKYLENNNFTLYVEDNRIPFSFKLTNQLKGIEIDFWNLISQKLSKPLNIEETINNQIFTIFSNSIKAKFIYSFEKKNTPGYLLTDPVAQVPIAVVTKNDKNFITNLSTLRNIKIGVINNLEIISTLQKEYPKINFIGIDSIDIALMKLQRNEIFALIDNMYTISHKINKNNLNNIKINTLLNHKLNLYLQSEEKNRLFINILNSAINRFSQDDKNNILNNYQFIFYPKTIDIYFIAKIIIPFILLLIIFIYFNFKLKKEIEKRKEIEKQLSELANKDGLTNIYNRRRIEELCELELIRNKRYKTDLSIIFFDINDFKDINDNLGHHLGDEVLIKIAGVINKNIRNSDFIGRWGGDEFLLILPQTTLTQTKNIVYNLEKLLSEIDFTNSIKVTCSFGIANYEEGDTLDSLLKKADESMYTQKANHKKFKN</sequence>
<feature type="domain" description="GGDEF" evidence="5">
    <location>
        <begin position="629"/>
        <end position="754"/>
    </location>
</feature>
<dbReference type="Pfam" id="PF00990">
    <property type="entry name" value="GGDEF"/>
    <property type="match status" value="1"/>
</dbReference>
<evidence type="ECO:0000313" key="6">
    <source>
        <dbReference type="EMBL" id="QKF68167.1"/>
    </source>
</evidence>
<keyword evidence="7" id="KW-1185">Reference proteome</keyword>
<dbReference type="Pfam" id="PF09084">
    <property type="entry name" value="NMT1"/>
    <property type="match status" value="1"/>
</dbReference>
<dbReference type="PANTHER" id="PTHR45138">
    <property type="entry name" value="REGULATORY COMPONENTS OF SENSORY TRANSDUCTION SYSTEM"/>
    <property type="match status" value="1"/>
</dbReference>
<feature type="signal peptide" evidence="4">
    <location>
        <begin position="1"/>
        <end position="21"/>
    </location>
</feature>
<dbReference type="InterPro" id="IPR015168">
    <property type="entry name" value="SsuA/THI5"/>
</dbReference>
<evidence type="ECO:0000256" key="4">
    <source>
        <dbReference type="SAM" id="SignalP"/>
    </source>
</evidence>
<proteinExistence type="predicted"/>
<dbReference type="RefSeq" id="WP_128359896.1">
    <property type="nucleotide sequence ID" value="NZ_CP053840.1"/>
</dbReference>
<evidence type="ECO:0000256" key="3">
    <source>
        <dbReference type="SAM" id="Phobius"/>
    </source>
</evidence>
<evidence type="ECO:0000256" key="1">
    <source>
        <dbReference type="ARBA" id="ARBA00012528"/>
    </source>
</evidence>
<dbReference type="SMART" id="SM00267">
    <property type="entry name" value="GGDEF"/>
    <property type="match status" value="1"/>
</dbReference>
<feature type="chain" id="PRO_5042028990" description="diguanylate cyclase" evidence="4">
    <location>
        <begin position="22"/>
        <end position="754"/>
    </location>
</feature>
<dbReference type="InterPro" id="IPR029787">
    <property type="entry name" value="Nucleotide_cyclase"/>
</dbReference>
<dbReference type="SUPFAM" id="SSF55073">
    <property type="entry name" value="Nucleotide cyclase"/>
    <property type="match status" value="1"/>
</dbReference>
<dbReference type="CDD" id="cd01949">
    <property type="entry name" value="GGDEF"/>
    <property type="match status" value="1"/>
</dbReference>
<dbReference type="FunFam" id="3.30.70.270:FF:000001">
    <property type="entry name" value="Diguanylate cyclase domain protein"/>
    <property type="match status" value="1"/>
</dbReference>
<dbReference type="NCBIfam" id="TIGR00254">
    <property type="entry name" value="GGDEF"/>
    <property type="match status" value="1"/>
</dbReference>
<dbReference type="InterPro" id="IPR001638">
    <property type="entry name" value="Solute-binding_3/MltF_N"/>
</dbReference>
<dbReference type="InterPro" id="IPR000160">
    <property type="entry name" value="GGDEF_dom"/>
</dbReference>
<dbReference type="Proteomes" id="UP000503482">
    <property type="component" value="Chromosome"/>
</dbReference>
<name>A0AAE7E5K2_9BACT</name>
<dbReference type="Gene3D" id="3.40.190.10">
    <property type="entry name" value="Periplasmic binding protein-like II"/>
    <property type="match status" value="4"/>
</dbReference>
<dbReference type="PROSITE" id="PS50887">
    <property type="entry name" value="GGDEF"/>
    <property type="match status" value="1"/>
</dbReference>
<gene>
    <name evidence="6" type="ORF">AVENP_2684</name>
</gene>
<dbReference type="GO" id="GO:0052621">
    <property type="term" value="F:diguanylate cyclase activity"/>
    <property type="evidence" value="ECO:0007669"/>
    <property type="project" value="UniProtKB-EC"/>
</dbReference>
<dbReference type="KEGG" id="avp:AVENP_2684"/>
<keyword evidence="3" id="KW-1133">Transmembrane helix</keyword>
<dbReference type="PANTHER" id="PTHR45138:SF9">
    <property type="entry name" value="DIGUANYLATE CYCLASE DGCM-RELATED"/>
    <property type="match status" value="1"/>
</dbReference>
<dbReference type="AlphaFoldDB" id="A0AAE7E5K2"/>
<keyword evidence="3" id="KW-0472">Membrane</keyword>
<dbReference type="SMART" id="SM00062">
    <property type="entry name" value="PBPb"/>
    <property type="match status" value="1"/>
</dbReference>
<feature type="transmembrane region" description="Helical" evidence="3">
    <location>
        <begin position="557"/>
        <end position="579"/>
    </location>
</feature>